<gene>
    <name evidence="1" type="ORF">SKAU_G00231840</name>
</gene>
<evidence type="ECO:0000313" key="1">
    <source>
        <dbReference type="EMBL" id="KAJ8351708.1"/>
    </source>
</evidence>
<dbReference type="Proteomes" id="UP001152622">
    <property type="component" value="Chromosome 8"/>
</dbReference>
<keyword evidence="2" id="KW-1185">Reference proteome</keyword>
<dbReference type="AlphaFoldDB" id="A0A9Q1F5U0"/>
<organism evidence="1 2">
    <name type="scientific">Synaphobranchus kaupii</name>
    <name type="common">Kaup's arrowtooth eel</name>
    <dbReference type="NCBI Taxonomy" id="118154"/>
    <lineage>
        <taxon>Eukaryota</taxon>
        <taxon>Metazoa</taxon>
        <taxon>Chordata</taxon>
        <taxon>Craniata</taxon>
        <taxon>Vertebrata</taxon>
        <taxon>Euteleostomi</taxon>
        <taxon>Actinopterygii</taxon>
        <taxon>Neopterygii</taxon>
        <taxon>Teleostei</taxon>
        <taxon>Anguilliformes</taxon>
        <taxon>Synaphobranchidae</taxon>
        <taxon>Synaphobranchus</taxon>
    </lineage>
</organism>
<protein>
    <submittedName>
        <fullName evidence="1">Uncharacterized protein</fullName>
    </submittedName>
</protein>
<accession>A0A9Q1F5U0</accession>
<evidence type="ECO:0000313" key="2">
    <source>
        <dbReference type="Proteomes" id="UP001152622"/>
    </source>
</evidence>
<dbReference type="EMBL" id="JAINUF010000008">
    <property type="protein sequence ID" value="KAJ8351708.1"/>
    <property type="molecule type" value="Genomic_DNA"/>
</dbReference>
<name>A0A9Q1F5U0_SYNKA</name>
<proteinExistence type="predicted"/>
<sequence length="119" mass="12892">MSGGSGRGLRELPGVCCKPVLCQTPAVALNVWRGPARPRCKNTPRSVAPLSYRGEEIYTNFHKAFIGECKTRKVLRGAVPQCLSPRCGNRDDGANHTPAVCSCPEHSLRSSPRDFSPEA</sequence>
<comment type="caution">
    <text evidence="1">The sequence shown here is derived from an EMBL/GenBank/DDBJ whole genome shotgun (WGS) entry which is preliminary data.</text>
</comment>
<reference evidence="1" key="1">
    <citation type="journal article" date="2023" name="Science">
        <title>Genome structures resolve the early diversification of teleost fishes.</title>
        <authorList>
            <person name="Parey E."/>
            <person name="Louis A."/>
            <person name="Montfort J."/>
            <person name="Bouchez O."/>
            <person name="Roques C."/>
            <person name="Iampietro C."/>
            <person name="Lluch J."/>
            <person name="Castinel A."/>
            <person name="Donnadieu C."/>
            <person name="Desvignes T."/>
            <person name="Floi Bucao C."/>
            <person name="Jouanno E."/>
            <person name="Wen M."/>
            <person name="Mejri S."/>
            <person name="Dirks R."/>
            <person name="Jansen H."/>
            <person name="Henkel C."/>
            <person name="Chen W.J."/>
            <person name="Zahm M."/>
            <person name="Cabau C."/>
            <person name="Klopp C."/>
            <person name="Thompson A.W."/>
            <person name="Robinson-Rechavi M."/>
            <person name="Braasch I."/>
            <person name="Lecointre G."/>
            <person name="Bobe J."/>
            <person name="Postlethwait J.H."/>
            <person name="Berthelot C."/>
            <person name="Roest Crollius H."/>
            <person name="Guiguen Y."/>
        </authorList>
    </citation>
    <scope>NUCLEOTIDE SEQUENCE</scope>
    <source>
        <strain evidence="1">WJC10195</strain>
    </source>
</reference>